<evidence type="ECO:0000256" key="3">
    <source>
        <dbReference type="ARBA" id="ARBA00023242"/>
    </source>
</evidence>
<comment type="subcellular location">
    <subcellularLocation>
        <location evidence="1">Nucleus</location>
    </subcellularLocation>
</comment>
<gene>
    <name evidence="4" type="ORF">KUCA_T00005228001</name>
</gene>
<evidence type="ECO:0000256" key="2">
    <source>
        <dbReference type="ARBA" id="ARBA00010849"/>
    </source>
</evidence>
<reference evidence="4" key="2">
    <citation type="submission" date="2014-02" db="EMBL/GenBank/DDBJ databases">
        <title>Complete DNA sequence of /Kuraishia capsulata/ illustrates novel genomic features among budding yeasts (/Saccharomycotina/).</title>
        <authorList>
            <person name="Morales L."/>
            <person name="Noel B."/>
            <person name="Porcel B."/>
            <person name="Marcet-Houben M."/>
            <person name="Hullo M-F."/>
            <person name="Sacerdot C."/>
            <person name="Tekaia F."/>
            <person name="Leh-Louis V."/>
            <person name="Despons L."/>
            <person name="Khanna V."/>
            <person name="Aury J-M."/>
            <person name="Barbe V."/>
            <person name="Couloux A."/>
            <person name="Labadie K."/>
            <person name="Pelletier E."/>
            <person name="Souciet J-L."/>
            <person name="Boekhout T."/>
            <person name="Gabaldon T."/>
            <person name="Wincker P."/>
            <person name="Dujon B."/>
        </authorList>
    </citation>
    <scope>NUCLEOTIDE SEQUENCE</scope>
    <source>
        <strain evidence="4">CBS 1993</strain>
    </source>
</reference>
<keyword evidence="5" id="KW-1185">Reference proteome</keyword>
<comment type="similarity">
    <text evidence="2">Belongs to the dpy-30 family.</text>
</comment>
<dbReference type="CDD" id="cd22965">
    <property type="entry name" value="DD_DPY30_SDC1"/>
    <property type="match status" value="1"/>
</dbReference>
<dbReference type="OrthoDB" id="417678at2759"/>
<dbReference type="Pfam" id="PF05186">
    <property type="entry name" value="Dpy-30"/>
    <property type="match status" value="1"/>
</dbReference>
<sequence>MEPTQAEQELVIGDTASAIGGNDIRQWLNREITPYLLKGMKQLVKEKEVVAGDELKWLGEYLVAENEKKKQAKS</sequence>
<dbReference type="InterPro" id="IPR007858">
    <property type="entry name" value="Dpy-30_motif"/>
</dbReference>
<dbReference type="Proteomes" id="UP000019384">
    <property type="component" value="Unassembled WGS sequence"/>
</dbReference>
<dbReference type="GeneID" id="34522616"/>
<accession>W6MXP3</accession>
<dbReference type="EMBL" id="HG793130">
    <property type="protein sequence ID" value="CDK29240.1"/>
    <property type="molecule type" value="Genomic_DNA"/>
</dbReference>
<dbReference type="AlphaFoldDB" id="W6MXP3"/>
<evidence type="ECO:0000313" key="4">
    <source>
        <dbReference type="EMBL" id="CDK29240.1"/>
    </source>
</evidence>
<dbReference type="GO" id="GO:0005634">
    <property type="term" value="C:nucleus"/>
    <property type="evidence" value="ECO:0007669"/>
    <property type="project" value="UniProtKB-SubCell"/>
</dbReference>
<dbReference type="RefSeq" id="XP_022461228.1">
    <property type="nucleotide sequence ID" value="XM_022600403.1"/>
</dbReference>
<name>W6MXP3_9ASCO</name>
<reference evidence="4" key="1">
    <citation type="submission" date="2013-12" db="EMBL/GenBank/DDBJ databases">
        <authorList>
            <person name="Genoscope - CEA"/>
        </authorList>
    </citation>
    <scope>NUCLEOTIDE SEQUENCE</scope>
    <source>
        <strain evidence="4">CBS 1993</strain>
    </source>
</reference>
<dbReference type="Gene3D" id="1.20.890.10">
    <property type="entry name" value="cAMP-dependent protein kinase regulatory subunit, dimerization-anchoring domain"/>
    <property type="match status" value="1"/>
</dbReference>
<keyword evidence="3" id="KW-0539">Nucleus</keyword>
<organism evidence="4 5">
    <name type="scientific">Kuraishia capsulata CBS 1993</name>
    <dbReference type="NCBI Taxonomy" id="1382522"/>
    <lineage>
        <taxon>Eukaryota</taxon>
        <taxon>Fungi</taxon>
        <taxon>Dikarya</taxon>
        <taxon>Ascomycota</taxon>
        <taxon>Saccharomycotina</taxon>
        <taxon>Pichiomycetes</taxon>
        <taxon>Pichiales</taxon>
        <taxon>Pichiaceae</taxon>
        <taxon>Kuraishia</taxon>
    </lineage>
</organism>
<evidence type="ECO:0000256" key="1">
    <source>
        <dbReference type="ARBA" id="ARBA00004123"/>
    </source>
</evidence>
<evidence type="ECO:0000313" key="5">
    <source>
        <dbReference type="Proteomes" id="UP000019384"/>
    </source>
</evidence>
<protein>
    <submittedName>
        <fullName evidence="4">Uncharacterized protein</fullName>
    </submittedName>
</protein>
<proteinExistence type="inferred from homology"/>
<dbReference type="InterPro" id="IPR049629">
    <property type="entry name" value="DPY30_SDC1_DD"/>
</dbReference>
<dbReference type="HOGENOM" id="CLU_2688179_0_0_1"/>